<dbReference type="GO" id="GO:0016887">
    <property type="term" value="F:ATP hydrolysis activity"/>
    <property type="evidence" value="ECO:0007669"/>
    <property type="project" value="InterPro"/>
</dbReference>
<dbReference type="RefSeq" id="WP_094473137.1">
    <property type="nucleotide sequence ID" value="NZ_NOXT01000095.1"/>
</dbReference>
<sequence length="249" mass="25133">MRPETPFAPTAPAVRTAPAVLTARGLAKSVPTAAGQRRQLFAHVDLDLHAGDVAAITGESGVGKSTLLNLLAGLDQPDAGNVTIGGQALSGLNEAATTAIRCRHIGFVFQAFHVLPHLDLARNVALPLVLAGAAQGPALEAARAMLDQVGLAGRGSDHPAVLSGGELQRVAIARALVHRPPLVLADEPTGNLDPDTARRILDLLLASAQQAGSAVLIVTHSEAVAQAAGRALSLSASGLAPRAPGALGA</sequence>
<dbReference type="PANTHER" id="PTHR24220">
    <property type="entry name" value="IMPORT ATP-BINDING PROTEIN"/>
    <property type="match status" value="1"/>
</dbReference>
<dbReference type="PROSITE" id="PS00211">
    <property type="entry name" value="ABC_TRANSPORTER_1"/>
    <property type="match status" value="1"/>
</dbReference>
<evidence type="ECO:0000256" key="1">
    <source>
        <dbReference type="ARBA" id="ARBA00022448"/>
    </source>
</evidence>
<dbReference type="Proteomes" id="UP000216991">
    <property type="component" value="Unassembled WGS sequence"/>
</dbReference>
<dbReference type="EMBL" id="NOXT01000095">
    <property type="protein sequence ID" value="OYQ31044.1"/>
    <property type="molecule type" value="Genomic_DNA"/>
</dbReference>
<organism evidence="5 6">
    <name type="scientific">Sandarakinorhabdus cyanobacteriorum</name>
    <dbReference type="NCBI Taxonomy" id="1981098"/>
    <lineage>
        <taxon>Bacteria</taxon>
        <taxon>Pseudomonadati</taxon>
        <taxon>Pseudomonadota</taxon>
        <taxon>Alphaproteobacteria</taxon>
        <taxon>Sphingomonadales</taxon>
        <taxon>Sphingosinicellaceae</taxon>
        <taxon>Sandarakinorhabdus</taxon>
    </lineage>
</organism>
<evidence type="ECO:0000313" key="6">
    <source>
        <dbReference type="Proteomes" id="UP000216991"/>
    </source>
</evidence>
<dbReference type="OrthoDB" id="7202172at2"/>
<evidence type="ECO:0000256" key="3">
    <source>
        <dbReference type="ARBA" id="ARBA00022840"/>
    </source>
</evidence>
<dbReference type="InterPro" id="IPR027417">
    <property type="entry name" value="P-loop_NTPase"/>
</dbReference>
<dbReference type="PROSITE" id="PS50893">
    <property type="entry name" value="ABC_TRANSPORTER_2"/>
    <property type="match status" value="1"/>
</dbReference>
<evidence type="ECO:0000256" key="2">
    <source>
        <dbReference type="ARBA" id="ARBA00022741"/>
    </source>
</evidence>
<keyword evidence="6" id="KW-1185">Reference proteome</keyword>
<evidence type="ECO:0000259" key="4">
    <source>
        <dbReference type="PROSITE" id="PS50893"/>
    </source>
</evidence>
<comment type="caution">
    <text evidence="5">The sequence shown here is derived from an EMBL/GenBank/DDBJ whole genome shotgun (WGS) entry which is preliminary data.</text>
</comment>
<dbReference type="InterPro" id="IPR017871">
    <property type="entry name" value="ABC_transporter-like_CS"/>
</dbReference>
<dbReference type="InterPro" id="IPR017911">
    <property type="entry name" value="MacB-like_ATP-bd"/>
</dbReference>
<evidence type="ECO:0000313" key="5">
    <source>
        <dbReference type="EMBL" id="OYQ31044.1"/>
    </source>
</evidence>
<dbReference type="GO" id="GO:0022857">
    <property type="term" value="F:transmembrane transporter activity"/>
    <property type="evidence" value="ECO:0007669"/>
    <property type="project" value="TreeGrafter"/>
</dbReference>
<dbReference type="InterPro" id="IPR015854">
    <property type="entry name" value="ABC_transpr_LolD-like"/>
</dbReference>
<gene>
    <name evidence="5" type="ORF">CHU93_05520</name>
</gene>
<dbReference type="InterPro" id="IPR003593">
    <property type="entry name" value="AAA+_ATPase"/>
</dbReference>
<dbReference type="InterPro" id="IPR003439">
    <property type="entry name" value="ABC_transporter-like_ATP-bd"/>
</dbReference>
<dbReference type="Gene3D" id="3.40.50.300">
    <property type="entry name" value="P-loop containing nucleotide triphosphate hydrolases"/>
    <property type="match status" value="1"/>
</dbReference>
<protein>
    <submittedName>
        <fullName evidence="5">ABC transporter ATP-binding protein</fullName>
    </submittedName>
</protein>
<dbReference type="GO" id="GO:0005886">
    <property type="term" value="C:plasma membrane"/>
    <property type="evidence" value="ECO:0007669"/>
    <property type="project" value="TreeGrafter"/>
</dbReference>
<dbReference type="Pfam" id="PF00005">
    <property type="entry name" value="ABC_tran"/>
    <property type="match status" value="1"/>
</dbReference>
<dbReference type="CDD" id="cd03255">
    <property type="entry name" value="ABC_MJ0796_LolCDE_FtsE"/>
    <property type="match status" value="1"/>
</dbReference>
<dbReference type="GO" id="GO:0005524">
    <property type="term" value="F:ATP binding"/>
    <property type="evidence" value="ECO:0007669"/>
    <property type="project" value="UniProtKB-KW"/>
</dbReference>
<dbReference type="SUPFAM" id="SSF52540">
    <property type="entry name" value="P-loop containing nucleoside triphosphate hydrolases"/>
    <property type="match status" value="1"/>
</dbReference>
<reference evidence="5 6" key="1">
    <citation type="submission" date="2017-07" db="EMBL/GenBank/DDBJ databases">
        <title>Sandarakinorhabdus cyanobacteriorum sp. nov., a novel bacterium isolated from cyanobacterial aggregates in a eutrophic lake.</title>
        <authorList>
            <person name="Cai H."/>
        </authorList>
    </citation>
    <scope>NUCLEOTIDE SEQUENCE [LARGE SCALE GENOMIC DNA]</scope>
    <source>
        <strain evidence="5 6">TH057</strain>
    </source>
</reference>
<proteinExistence type="predicted"/>
<keyword evidence="3 5" id="KW-0067">ATP-binding</keyword>
<keyword evidence="2" id="KW-0547">Nucleotide-binding</keyword>
<dbReference type="AlphaFoldDB" id="A0A255YQR8"/>
<dbReference type="SMART" id="SM00382">
    <property type="entry name" value="AAA"/>
    <property type="match status" value="1"/>
</dbReference>
<keyword evidence="1" id="KW-0813">Transport</keyword>
<accession>A0A255YQR8</accession>
<feature type="domain" description="ABC transporter" evidence="4">
    <location>
        <begin position="21"/>
        <end position="247"/>
    </location>
</feature>
<name>A0A255YQR8_9SPHN</name>